<reference evidence="2 3" key="1">
    <citation type="submission" date="2024-10" db="EMBL/GenBank/DDBJ databases">
        <authorList>
            <person name="Topkara A.R."/>
            <person name="Saygin H."/>
        </authorList>
    </citation>
    <scope>NUCLEOTIDE SEQUENCE [LARGE SCALE GENOMIC DNA]</scope>
    <source>
        <strain evidence="2 3">M3C6</strain>
    </source>
</reference>
<dbReference type="EMBL" id="JBICRM010000034">
    <property type="protein sequence ID" value="MFG1709220.1"/>
    <property type="molecule type" value="Genomic_DNA"/>
</dbReference>
<gene>
    <name evidence="2" type="ORF">ACFLIM_39120</name>
</gene>
<keyword evidence="3" id="KW-1185">Reference proteome</keyword>
<feature type="domain" description="Methyltransferase" evidence="1">
    <location>
        <begin position="59"/>
        <end position="155"/>
    </location>
</feature>
<accession>A0ABW7AP81</accession>
<evidence type="ECO:0000313" key="2">
    <source>
        <dbReference type="EMBL" id="MFG1709220.1"/>
    </source>
</evidence>
<evidence type="ECO:0000313" key="3">
    <source>
        <dbReference type="Proteomes" id="UP001603978"/>
    </source>
</evidence>
<dbReference type="SUPFAM" id="SSF53335">
    <property type="entry name" value="S-adenosyl-L-methionine-dependent methyltransferases"/>
    <property type="match status" value="1"/>
</dbReference>
<dbReference type="Gene3D" id="3.40.50.150">
    <property type="entry name" value="Vaccinia Virus protein VP39"/>
    <property type="match status" value="1"/>
</dbReference>
<protein>
    <recommendedName>
        <fullName evidence="1">Methyltransferase domain-containing protein</fullName>
    </recommendedName>
</protein>
<proteinExistence type="predicted"/>
<dbReference type="Pfam" id="PF13649">
    <property type="entry name" value="Methyltransf_25"/>
    <property type="match status" value="1"/>
</dbReference>
<organism evidence="2 3">
    <name type="scientific">Nonomuraea marmarensis</name>
    <dbReference type="NCBI Taxonomy" id="3351344"/>
    <lineage>
        <taxon>Bacteria</taxon>
        <taxon>Bacillati</taxon>
        <taxon>Actinomycetota</taxon>
        <taxon>Actinomycetes</taxon>
        <taxon>Streptosporangiales</taxon>
        <taxon>Streptosporangiaceae</taxon>
        <taxon>Nonomuraea</taxon>
    </lineage>
</organism>
<dbReference type="Proteomes" id="UP001603978">
    <property type="component" value="Unassembled WGS sequence"/>
</dbReference>
<name>A0ABW7AP81_9ACTN</name>
<dbReference type="InterPro" id="IPR041698">
    <property type="entry name" value="Methyltransf_25"/>
</dbReference>
<comment type="caution">
    <text evidence="2">The sequence shown here is derived from an EMBL/GenBank/DDBJ whole genome shotgun (WGS) entry which is preliminary data.</text>
</comment>
<dbReference type="InterPro" id="IPR029063">
    <property type="entry name" value="SAM-dependent_MTases_sf"/>
</dbReference>
<dbReference type="RefSeq" id="WP_393173783.1">
    <property type="nucleotide sequence ID" value="NZ_JBICRM010000034.1"/>
</dbReference>
<sequence length="246" mass="27094">MSNDDTDIAEQFDTGGWQFTPDVVDVFDDHVRASVPHYDVIQDLVAETTDWLVPAGGLVADLGASTGASARRILQRHPNRGIRFALYDEQPAMLTQAAIEMKEIGGEHDIILSATRVQDGPLVHEDADLTLCLFTLQFLPQPERVDALRLARACSAESGALIVAEKIRPIDSRWAEIGIDVAHDYKAERGITDAAIRAKARALRGVLRPYPQQTTMQAMTEAGWHAPEVLFRWHSWAVIGAFASAQ</sequence>
<evidence type="ECO:0000259" key="1">
    <source>
        <dbReference type="Pfam" id="PF13649"/>
    </source>
</evidence>